<dbReference type="Gene3D" id="3.40.50.150">
    <property type="entry name" value="Vaccinia Virus protein VP39"/>
    <property type="match status" value="1"/>
</dbReference>
<dbReference type="GO" id="GO:0032259">
    <property type="term" value="P:methylation"/>
    <property type="evidence" value="ECO:0007669"/>
    <property type="project" value="UniProtKB-KW"/>
</dbReference>
<dbReference type="InterPro" id="IPR041698">
    <property type="entry name" value="Methyltransf_25"/>
</dbReference>
<dbReference type="Gene3D" id="1.10.150.290">
    <property type="entry name" value="S-adenosyl-L-methionine-dependent methyltransferases"/>
    <property type="match status" value="1"/>
</dbReference>
<organism evidence="4 5">
    <name type="scientific">Brevundimonas basaltis</name>
    <dbReference type="NCBI Taxonomy" id="472166"/>
    <lineage>
        <taxon>Bacteria</taxon>
        <taxon>Pseudomonadati</taxon>
        <taxon>Pseudomonadota</taxon>
        <taxon>Alphaproteobacteria</taxon>
        <taxon>Caulobacterales</taxon>
        <taxon>Caulobacteraceae</taxon>
        <taxon>Brevundimonas</taxon>
    </lineage>
</organism>
<name>A0A7W8MHG3_9CAUL</name>
<comment type="caution">
    <text evidence="4">The sequence shown here is derived from an EMBL/GenBank/DDBJ whole genome shotgun (WGS) entry which is preliminary data.</text>
</comment>
<keyword evidence="2 4" id="KW-0808">Transferase</keyword>
<dbReference type="GO" id="GO:0030798">
    <property type="term" value="F:trans-aconitate 2-methyltransferase activity"/>
    <property type="evidence" value="ECO:0007669"/>
    <property type="project" value="UniProtKB-EC"/>
</dbReference>
<protein>
    <submittedName>
        <fullName evidence="4">Trans-aconitate 2-methyltransferase</fullName>
        <ecNumber evidence="4">2.1.1.144</ecNumber>
    </submittedName>
</protein>
<dbReference type="EMBL" id="JACHFZ010000005">
    <property type="protein sequence ID" value="MBB5292965.1"/>
    <property type="molecule type" value="Genomic_DNA"/>
</dbReference>
<feature type="domain" description="Methyltransferase" evidence="3">
    <location>
        <begin position="40"/>
        <end position="129"/>
    </location>
</feature>
<evidence type="ECO:0000256" key="2">
    <source>
        <dbReference type="ARBA" id="ARBA00022679"/>
    </source>
</evidence>
<evidence type="ECO:0000256" key="1">
    <source>
        <dbReference type="ARBA" id="ARBA00022603"/>
    </source>
</evidence>
<dbReference type="EC" id="2.1.1.144" evidence="4"/>
<evidence type="ECO:0000313" key="4">
    <source>
        <dbReference type="EMBL" id="MBB5292965.1"/>
    </source>
</evidence>
<dbReference type="InterPro" id="IPR029063">
    <property type="entry name" value="SAM-dependent_MTases_sf"/>
</dbReference>
<evidence type="ECO:0000313" key="5">
    <source>
        <dbReference type="Proteomes" id="UP000566663"/>
    </source>
</evidence>
<sequence length="262" mass="28954">MTDTPPAWDSLQYSRFERERDRAAHDLLARLPDELTPGEIWDLGCGAGQHAVWLTRRFPKARVHGLDTSEAMLEAARAWDVDVDWRLGDIAGWAPDRPVDLILANASLHWLPDHEALLGRLTEALAPGGVIAVQMPMAYETRHHSLMREVAADGPWARALAGVGTVAPLLQPEDYYSVLAEGCGDVDVWSTTYLQALTGADAVLEWMKGTALRPFLAALPDGVMRRAYLAALGERLSSAFPPRRDGVTLMPFPRLFLVARKR</sequence>
<dbReference type="CDD" id="cd02440">
    <property type="entry name" value="AdoMet_MTases"/>
    <property type="match status" value="1"/>
</dbReference>
<dbReference type="Pfam" id="PF13649">
    <property type="entry name" value="Methyltransf_25"/>
    <property type="match status" value="1"/>
</dbReference>
<dbReference type="PANTHER" id="PTHR43861:SF1">
    <property type="entry name" value="TRANS-ACONITATE 2-METHYLTRANSFERASE"/>
    <property type="match status" value="1"/>
</dbReference>
<dbReference type="Proteomes" id="UP000566663">
    <property type="component" value="Unassembled WGS sequence"/>
</dbReference>
<dbReference type="SUPFAM" id="SSF53335">
    <property type="entry name" value="S-adenosyl-L-methionine-dependent methyltransferases"/>
    <property type="match status" value="1"/>
</dbReference>
<gene>
    <name evidence="4" type="ORF">HNQ67_002502</name>
</gene>
<evidence type="ECO:0000259" key="3">
    <source>
        <dbReference type="Pfam" id="PF13649"/>
    </source>
</evidence>
<keyword evidence="1 4" id="KW-0489">Methyltransferase</keyword>
<reference evidence="4 5" key="1">
    <citation type="submission" date="2020-08" db="EMBL/GenBank/DDBJ databases">
        <title>Genomic Encyclopedia of Type Strains, Phase IV (KMG-IV): sequencing the most valuable type-strain genomes for metagenomic binning, comparative biology and taxonomic classification.</title>
        <authorList>
            <person name="Goeker M."/>
        </authorList>
    </citation>
    <scope>NUCLEOTIDE SEQUENCE [LARGE SCALE GENOMIC DNA]</scope>
    <source>
        <strain evidence="4 5">DSM 25335</strain>
    </source>
</reference>
<dbReference type="PANTHER" id="PTHR43861">
    <property type="entry name" value="TRANS-ACONITATE 2-METHYLTRANSFERASE-RELATED"/>
    <property type="match status" value="1"/>
</dbReference>
<proteinExistence type="predicted"/>
<dbReference type="InterPro" id="IPR023149">
    <property type="entry name" value="Trans_acon_MeTrfase_C"/>
</dbReference>
<keyword evidence="5" id="KW-1185">Reference proteome</keyword>
<accession>A0A7W8MHG3</accession>
<dbReference type="AlphaFoldDB" id="A0A7W8MHG3"/>